<feature type="domain" description="RWD" evidence="8">
    <location>
        <begin position="10"/>
        <end position="101"/>
    </location>
</feature>
<feature type="compositionally biased region" description="Polar residues" evidence="7">
    <location>
        <begin position="624"/>
        <end position="633"/>
    </location>
</feature>
<dbReference type="GO" id="GO:0006446">
    <property type="term" value="P:regulation of translational initiation"/>
    <property type="evidence" value="ECO:0007669"/>
    <property type="project" value="TreeGrafter"/>
</dbReference>
<evidence type="ECO:0000256" key="5">
    <source>
        <dbReference type="ARBA" id="ARBA00022845"/>
    </source>
</evidence>
<dbReference type="PANTHER" id="PTHR16301">
    <property type="entry name" value="IMPACT-RELATED"/>
    <property type="match status" value="1"/>
</dbReference>
<dbReference type="Gene3D" id="3.10.110.10">
    <property type="entry name" value="Ubiquitin Conjugating Enzyme"/>
    <property type="match status" value="1"/>
</dbReference>
<organism evidence="9 10">
    <name type="scientific">Chrysochromulina tobinii</name>
    <dbReference type="NCBI Taxonomy" id="1460289"/>
    <lineage>
        <taxon>Eukaryota</taxon>
        <taxon>Haptista</taxon>
        <taxon>Haptophyta</taxon>
        <taxon>Prymnesiophyceae</taxon>
        <taxon>Prymnesiales</taxon>
        <taxon>Chrysochromulinaceae</taxon>
        <taxon>Chrysochromulina</taxon>
    </lineage>
</organism>
<keyword evidence="10" id="KW-1185">Reference proteome</keyword>
<dbReference type="InterPro" id="IPR023582">
    <property type="entry name" value="Impact"/>
</dbReference>
<comment type="subcellular location">
    <subcellularLocation>
        <location evidence="1">Cytoplasm</location>
    </subcellularLocation>
</comment>
<evidence type="ECO:0000256" key="1">
    <source>
        <dbReference type="ARBA" id="ARBA00004496"/>
    </source>
</evidence>
<dbReference type="GO" id="GO:0005737">
    <property type="term" value="C:cytoplasm"/>
    <property type="evidence" value="ECO:0007669"/>
    <property type="project" value="UniProtKB-SubCell"/>
</dbReference>
<evidence type="ECO:0000259" key="8">
    <source>
        <dbReference type="SMART" id="SM00591"/>
    </source>
</evidence>
<keyword evidence="6" id="KW-0346">Stress response</keyword>
<dbReference type="Proteomes" id="UP000037460">
    <property type="component" value="Unassembled WGS sequence"/>
</dbReference>
<dbReference type="Gene3D" id="3.30.230.30">
    <property type="entry name" value="Impact, N-terminal domain"/>
    <property type="match status" value="1"/>
</dbReference>
<dbReference type="SUPFAM" id="SSF53448">
    <property type="entry name" value="Nucleotide-diphospho-sugar transferases"/>
    <property type="match status" value="1"/>
</dbReference>
<proteinExistence type="inferred from homology"/>
<dbReference type="PANTHER" id="PTHR16301:SF25">
    <property type="entry name" value="PROTEIN IMPACT"/>
    <property type="match status" value="1"/>
</dbReference>
<dbReference type="OrthoDB" id="69641at2759"/>
<dbReference type="SMART" id="SM00591">
    <property type="entry name" value="RWD"/>
    <property type="match status" value="1"/>
</dbReference>
<dbReference type="CDD" id="cd23821">
    <property type="entry name" value="RWD_IMPACT"/>
    <property type="match status" value="1"/>
</dbReference>
<protein>
    <submittedName>
        <fullName evidence="9">Imprinted and ancient</fullName>
    </submittedName>
</protein>
<gene>
    <name evidence="9" type="ORF">Ctob_002571</name>
</gene>
<evidence type="ECO:0000256" key="4">
    <source>
        <dbReference type="ARBA" id="ARBA00022491"/>
    </source>
</evidence>
<keyword evidence="4" id="KW-0678">Repressor</keyword>
<evidence type="ECO:0000256" key="3">
    <source>
        <dbReference type="ARBA" id="ARBA00022490"/>
    </source>
</evidence>
<dbReference type="GO" id="GO:0140469">
    <property type="term" value="P:GCN2-mediated signaling"/>
    <property type="evidence" value="ECO:0007669"/>
    <property type="project" value="TreeGrafter"/>
</dbReference>
<reference evidence="10" key="1">
    <citation type="journal article" date="2015" name="PLoS Genet.">
        <title>Genome Sequence and Transcriptome Analyses of Chrysochromulina tobin: Metabolic Tools for Enhanced Algal Fitness in the Prominent Order Prymnesiales (Haptophyceae).</title>
        <authorList>
            <person name="Hovde B.T."/>
            <person name="Deodato C.R."/>
            <person name="Hunsperger H.M."/>
            <person name="Ryken S.A."/>
            <person name="Yost W."/>
            <person name="Jha R.K."/>
            <person name="Patterson J."/>
            <person name="Monnat R.J. Jr."/>
            <person name="Barlow S.B."/>
            <person name="Starkenburg S.R."/>
            <person name="Cattolico R.A."/>
        </authorList>
    </citation>
    <scope>NUCLEOTIDE SEQUENCE</scope>
    <source>
        <strain evidence="10">CCMP291</strain>
    </source>
</reference>
<comment type="similarity">
    <text evidence="2">Belongs to the IMPACT family.</text>
</comment>
<dbReference type="SUPFAM" id="SSF54211">
    <property type="entry name" value="Ribosomal protein S5 domain 2-like"/>
    <property type="match status" value="1"/>
</dbReference>
<dbReference type="Pfam" id="PF01205">
    <property type="entry name" value="Impact_N"/>
    <property type="match status" value="1"/>
</dbReference>
<keyword evidence="3" id="KW-0963">Cytoplasm</keyword>
<accession>A0A0M0J9N2</accession>
<dbReference type="InterPro" id="IPR006575">
    <property type="entry name" value="RWD_dom"/>
</dbReference>
<dbReference type="Gene3D" id="3.90.550.10">
    <property type="entry name" value="Spore Coat Polysaccharide Biosynthesis Protein SpsA, Chain A"/>
    <property type="match status" value="1"/>
</dbReference>
<comment type="caution">
    <text evidence="9">The sequence shown here is derived from an EMBL/GenBank/DDBJ whole genome shotgun (WGS) entry which is preliminary data.</text>
</comment>
<evidence type="ECO:0000256" key="7">
    <source>
        <dbReference type="SAM" id="MobiDB-lite"/>
    </source>
</evidence>
<dbReference type="InterPro" id="IPR029044">
    <property type="entry name" value="Nucleotide-diphossugar_trans"/>
</dbReference>
<dbReference type="SUPFAM" id="SSF54495">
    <property type="entry name" value="UBC-like"/>
    <property type="match status" value="1"/>
</dbReference>
<keyword evidence="5" id="KW-0810">Translation regulation</keyword>
<feature type="region of interest" description="Disordered" evidence="7">
    <location>
        <begin position="613"/>
        <end position="633"/>
    </location>
</feature>
<sequence>METDALRRAAEHEALHAIYADALEGDAAGPWIIDLGVNGAILECFLPDDYPSTSPPTPVLHIPALSDDERAALVAEITWLFDGCEVVYSWAEHLREALTERAESEAAEAAAVAAVADADQQIDQLASAMADASGFTFMPATSRYGQRVRHFGAESIDPSFAVEVTSGASFHPPKSGPSEEFQAHVATVTSMGHVKWALARLLSDKRIARATHNMLAYRYVDERGVQVSDNDDDGESSSGTKLAALLELANVNNVLVVVSRWFGGVLLGPVRFKYIASTARALLEETGRCTSGPGGGDGGKGKDAASMIRAASRITSSASNSTAARVRFHAIISKQLEPSLFQQSLPGFRLTKLVIPARAQCLYDGMKRLSHGPGPQYLYKPLLHYIMPADVRRLILLDTDVVLVRDVADLYHEFDQFGTALLGIAREQSRLMEPLTGTNGGVQLLDIQKMRASAEYNGLLDKHATGKDGRRIGYLGDQTLYTYLLAARPDLFAWLPCEWNRQISAHFGFHNATVHECPRRCGILHANFGPFKCIAWSMQANPSCSEWKAFAEALAEPLSATHKCPKAQRSERLKFKPALYRFFADCCTPDGLVFDAYGSRTLAEAEAQKAQALLRPRGKKRTSKLFSRNNTST</sequence>
<evidence type="ECO:0000313" key="9">
    <source>
        <dbReference type="EMBL" id="KOO22923.1"/>
    </source>
</evidence>
<dbReference type="EMBL" id="JWZX01003238">
    <property type="protein sequence ID" value="KOO22923.1"/>
    <property type="molecule type" value="Genomic_DNA"/>
</dbReference>
<dbReference type="InterPro" id="IPR020568">
    <property type="entry name" value="Ribosomal_Su5_D2-typ_SF"/>
</dbReference>
<dbReference type="InterPro" id="IPR001498">
    <property type="entry name" value="Impact_N"/>
</dbReference>
<evidence type="ECO:0000256" key="2">
    <source>
        <dbReference type="ARBA" id="ARBA00007665"/>
    </source>
</evidence>
<evidence type="ECO:0000256" key="6">
    <source>
        <dbReference type="ARBA" id="ARBA00023016"/>
    </source>
</evidence>
<evidence type="ECO:0000313" key="10">
    <source>
        <dbReference type="Proteomes" id="UP000037460"/>
    </source>
</evidence>
<dbReference type="InterPro" id="IPR016135">
    <property type="entry name" value="UBQ-conjugating_enzyme/RWD"/>
</dbReference>
<dbReference type="AlphaFoldDB" id="A0A0M0J9N2"/>
<dbReference type="InterPro" id="IPR036956">
    <property type="entry name" value="Impact_N_sf"/>
</dbReference>
<name>A0A0M0J9N2_9EUKA</name>
<dbReference type="Pfam" id="PF05773">
    <property type="entry name" value="RWD"/>
    <property type="match status" value="1"/>
</dbReference>